<evidence type="ECO:0008006" key="4">
    <source>
        <dbReference type="Google" id="ProtNLM"/>
    </source>
</evidence>
<dbReference type="OrthoDB" id="5526466at2"/>
<gene>
    <name evidence="2" type="ORF">CWE25_02240</name>
</gene>
<dbReference type="InterPro" id="IPR003795">
    <property type="entry name" value="DUF192"/>
</dbReference>
<proteinExistence type="predicted"/>
<protein>
    <recommendedName>
        <fullName evidence="4">DUF192 domain-containing protein</fullName>
    </recommendedName>
</protein>
<sequence length="168" mass="18704">MSKLIFLGLVSALSSGALAQQWSVPQPQEFEQGYVCLEGVSQPIQVEFADTVAQQARGLMERTELGEYSGMLFRYPSERPGGSGFWMYQTLIPLDIAYLAEDGSIVKTFTMMPCGSDDPRQCRSYAPGEPYHDVLELNAGFLAKHDIRMGDHVQVNPPLNENEQCHNN</sequence>
<dbReference type="Pfam" id="PF02643">
    <property type="entry name" value="DUF192"/>
    <property type="match status" value="1"/>
</dbReference>
<evidence type="ECO:0000313" key="3">
    <source>
        <dbReference type="Proteomes" id="UP000287330"/>
    </source>
</evidence>
<dbReference type="Proteomes" id="UP000287330">
    <property type="component" value="Unassembled WGS sequence"/>
</dbReference>
<dbReference type="EMBL" id="PIPV01000001">
    <property type="protein sequence ID" value="RUO58431.1"/>
    <property type="molecule type" value="Genomic_DNA"/>
</dbReference>
<dbReference type="AlphaFoldDB" id="A0A432YBY5"/>
<feature type="chain" id="PRO_5019464856" description="DUF192 domain-containing protein" evidence="1">
    <location>
        <begin position="20"/>
        <end position="168"/>
    </location>
</feature>
<name>A0A432YBY5_9GAMM</name>
<reference evidence="3" key="1">
    <citation type="journal article" date="2018" name="Front. Microbiol.">
        <title>Genome-Based Analysis Reveals the Taxonomy and Diversity of the Family Idiomarinaceae.</title>
        <authorList>
            <person name="Liu Y."/>
            <person name="Lai Q."/>
            <person name="Shao Z."/>
        </authorList>
    </citation>
    <scope>NUCLEOTIDE SEQUENCE [LARGE SCALE GENOMIC DNA]</scope>
    <source>
        <strain evidence="3">F23</strain>
    </source>
</reference>
<evidence type="ECO:0000313" key="2">
    <source>
        <dbReference type="EMBL" id="RUO58431.1"/>
    </source>
</evidence>
<evidence type="ECO:0000256" key="1">
    <source>
        <dbReference type="SAM" id="SignalP"/>
    </source>
</evidence>
<dbReference type="InterPro" id="IPR038695">
    <property type="entry name" value="Saro_0823-like_sf"/>
</dbReference>
<keyword evidence="1" id="KW-0732">Signal</keyword>
<dbReference type="RefSeq" id="WP_110572729.1">
    <property type="nucleotide sequence ID" value="NZ_PIPV01000001.1"/>
</dbReference>
<organism evidence="2 3">
    <name type="scientific">Idiomarina fontislapidosi</name>
    <dbReference type="NCBI Taxonomy" id="263723"/>
    <lineage>
        <taxon>Bacteria</taxon>
        <taxon>Pseudomonadati</taxon>
        <taxon>Pseudomonadota</taxon>
        <taxon>Gammaproteobacteria</taxon>
        <taxon>Alteromonadales</taxon>
        <taxon>Idiomarinaceae</taxon>
        <taxon>Idiomarina</taxon>
    </lineage>
</organism>
<keyword evidence="3" id="KW-1185">Reference proteome</keyword>
<dbReference type="Gene3D" id="2.60.120.1140">
    <property type="entry name" value="Protein of unknown function DUF192"/>
    <property type="match status" value="1"/>
</dbReference>
<accession>A0A432YBY5</accession>
<feature type="signal peptide" evidence="1">
    <location>
        <begin position="1"/>
        <end position="19"/>
    </location>
</feature>
<dbReference type="PANTHER" id="PTHR37953">
    <property type="entry name" value="UPF0127 PROTEIN MJ1496"/>
    <property type="match status" value="1"/>
</dbReference>
<dbReference type="PANTHER" id="PTHR37953:SF1">
    <property type="entry name" value="UPF0127 PROTEIN MJ1496"/>
    <property type="match status" value="1"/>
</dbReference>
<comment type="caution">
    <text evidence="2">The sequence shown here is derived from an EMBL/GenBank/DDBJ whole genome shotgun (WGS) entry which is preliminary data.</text>
</comment>